<dbReference type="PANTHER" id="PTHR43415:SF3">
    <property type="entry name" value="GNAT-FAMILY ACETYLTRANSFERASE"/>
    <property type="match status" value="1"/>
</dbReference>
<dbReference type="InterPro" id="IPR016181">
    <property type="entry name" value="Acyl_CoA_acyltransferase"/>
</dbReference>
<dbReference type="Pfam" id="PF13302">
    <property type="entry name" value="Acetyltransf_3"/>
    <property type="match status" value="1"/>
</dbReference>
<dbReference type="EMBL" id="CP104013">
    <property type="protein sequence ID" value="UYP44778.1"/>
    <property type="molecule type" value="Genomic_DNA"/>
</dbReference>
<dbReference type="InterPro" id="IPR000182">
    <property type="entry name" value="GNAT_dom"/>
</dbReference>
<reference evidence="2" key="1">
    <citation type="submission" date="2022-09" db="EMBL/GenBank/DDBJ databases">
        <title>Actin cytoskeleton and complex cell architecture in an #Asgard archaeon.</title>
        <authorList>
            <person name="Ponce Toledo R.I."/>
            <person name="Schleper C."/>
            <person name="Rodrigues Oliveira T."/>
            <person name="Wollweber F."/>
            <person name="Xu J."/>
            <person name="Rittmann S."/>
            <person name="Klingl A."/>
            <person name="Pilhofer M."/>
        </authorList>
    </citation>
    <scope>NUCLEOTIDE SEQUENCE</scope>
    <source>
        <strain evidence="2">B-35</strain>
    </source>
</reference>
<dbReference type="PROSITE" id="PS51186">
    <property type="entry name" value="GNAT"/>
    <property type="match status" value="1"/>
</dbReference>
<dbReference type="Gene3D" id="3.40.630.30">
    <property type="match status" value="1"/>
</dbReference>
<feature type="domain" description="N-acetyltransferase" evidence="1">
    <location>
        <begin position="60"/>
        <end position="219"/>
    </location>
</feature>
<accession>A0ABY6HN95</accession>
<keyword evidence="3" id="KW-1185">Reference proteome</keyword>
<evidence type="ECO:0000259" key="1">
    <source>
        <dbReference type="PROSITE" id="PS51186"/>
    </source>
</evidence>
<proteinExistence type="predicted"/>
<dbReference type="SUPFAM" id="SSF55729">
    <property type="entry name" value="Acyl-CoA N-acyltransferases (Nat)"/>
    <property type="match status" value="1"/>
</dbReference>
<evidence type="ECO:0000313" key="3">
    <source>
        <dbReference type="Proteomes" id="UP001208689"/>
    </source>
</evidence>
<gene>
    <name evidence="2" type="ORF">NEF87_001063</name>
</gene>
<name>A0ABY6HN95_9ARCH</name>
<dbReference type="PANTHER" id="PTHR43415">
    <property type="entry name" value="SPERMIDINE N(1)-ACETYLTRANSFERASE"/>
    <property type="match status" value="1"/>
</dbReference>
<sequence length="223" mass="26557">MAKKVKFLAVKENKHPFSERKKNPKSYCIFHFFERLYIMYSSIYIMTQKEEYAFIKGDRINLVPLNFDHLALYDKWGNDEDFRRYCRFFFPRSTEEVKNWFTASVKSTNYYSFEVWHKEDKKPIGTCNLHCISWINRTAELGTFIGEQDYWGKGLGTEMIILLTKYAFQELNLRKLKAGIFSPNLGSQKAFKKAGYHVEATLKKEVYVDGEYVDIYNHVKYNE</sequence>
<organism evidence="2 3">
    <name type="scientific">Candidatus Lokiarchaeum ossiferum</name>
    <dbReference type="NCBI Taxonomy" id="2951803"/>
    <lineage>
        <taxon>Archaea</taxon>
        <taxon>Promethearchaeati</taxon>
        <taxon>Promethearchaeota</taxon>
        <taxon>Promethearchaeia</taxon>
        <taxon>Promethearchaeales</taxon>
        <taxon>Promethearchaeaceae</taxon>
        <taxon>Candidatus Lokiarchaeum</taxon>
    </lineage>
</organism>
<protein>
    <recommendedName>
        <fullName evidence="1">N-acetyltransferase domain-containing protein</fullName>
    </recommendedName>
</protein>
<dbReference type="CDD" id="cd04301">
    <property type="entry name" value="NAT_SF"/>
    <property type="match status" value="1"/>
</dbReference>
<evidence type="ECO:0000313" key="2">
    <source>
        <dbReference type="EMBL" id="UYP44778.1"/>
    </source>
</evidence>
<dbReference type="Proteomes" id="UP001208689">
    <property type="component" value="Chromosome"/>
</dbReference>